<keyword evidence="3" id="KW-1185">Reference proteome</keyword>
<dbReference type="EMBL" id="MCGO01000004">
    <property type="protein sequence ID" value="ORY51855.1"/>
    <property type="molecule type" value="Genomic_DNA"/>
</dbReference>
<sequence length="107" mass="10934">MSVTSELVLHSSFALGPGSSSQSRNTRTRAGSVSRMAVAVAASRSAARLAYSLFGRAARASRTSRSGKAEAAKTPRIAGSARTALWKTRAARGRKPGGASEAARAAS</sequence>
<evidence type="ECO:0000256" key="1">
    <source>
        <dbReference type="SAM" id="MobiDB-lite"/>
    </source>
</evidence>
<name>A0A1Y2CZS7_9FUNG</name>
<proteinExistence type="predicted"/>
<comment type="caution">
    <text evidence="2">The sequence shown here is derived from an EMBL/GenBank/DDBJ whole genome shotgun (WGS) entry which is preliminary data.</text>
</comment>
<gene>
    <name evidence="2" type="ORF">BCR33DRAFT_398268</name>
</gene>
<feature type="region of interest" description="Disordered" evidence="1">
    <location>
        <begin position="13"/>
        <end position="32"/>
    </location>
</feature>
<dbReference type="AlphaFoldDB" id="A0A1Y2CZS7"/>
<organism evidence="2 3">
    <name type="scientific">Rhizoclosmatium globosum</name>
    <dbReference type="NCBI Taxonomy" id="329046"/>
    <lineage>
        <taxon>Eukaryota</taxon>
        <taxon>Fungi</taxon>
        <taxon>Fungi incertae sedis</taxon>
        <taxon>Chytridiomycota</taxon>
        <taxon>Chytridiomycota incertae sedis</taxon>
        <taxon>Chytridiomycetes</taxon>
        <taxon>Chytridiales</taxon>
        <taxon>Chytriomycetaceae</taxon>
        <taxon>Rhizoclosmatium</taxon>
    </lineage>
</organism>
<accession>A0A1Y2CZS7</accession>
<protein>
    <submittedName>
        <fullName evidence="2">Uncharacterized protein</fullName>
    </submittedName>
</protein>
<feature type="compositionally biased region" description="Low complexity" evidence="1">
    <location>
        <begin position="57"/>
        <end position="66"/>
    </location>
</feature>
<dbReference type="Proteomes" id="UP000193642">
    <property type="component" value="Unassembled WGS sequence"/>
</dbReference>
<evidence type="ECO:0000313" key="2">
    <source>
        <dbReference type="EMBL" id="ORY51855.1"/>
    </source>
</evidence>
<feature type="region of interest" description="Disordered" evidence="1">
    <location>
        <begin position="57"/>
        <end position="107"/>
    </location>
</feature>
<evidence type="ECO:0000313" key="3">
    <source>
        <dbReference type="Proteomes" id="UP000193642"/>
    </source>
</evidence>
<reference evidence="2 3" key="1">
    <citation type="submission" date="2016-07" db="EMBL/GenBank/DDBJ databases">
        <title>Pervasive Adenine N6-methylation of Active Genes in Fungi.</title>
        <authorList>
            <consortium name="DOE Joint Genome Institute"/>
            <person name="Mondo S.J."/>
            <person name="Dannebaum R.O."/>
            <person name="Kuo R.C."/>
            <person name="Labutti K."/>
            <person name="Haridas S."/>
            <person name="Kuo A."/>
            <person name="Salamov A."/>
            <person name="Ahrendt S.R."/>
            <person name="Lipzen A."/>
            <person name="Sullivan W."/>
            <person name="Andreopoulos W.B."/>
            <person name="Clum A."/>
            <person name="Lindquist E."/>
            <person name="Daum C."/>
            <person name="Ramamoorthy G.K."/>
            <person name="Gryganskyi A."/>
            <person name="Culley D."/>
            <person name="Magnuson J.K."/>
            <person name="James T.Y."/>
            <person name="O'Malley M.A."/>
            <person name="Stajich J.E."/>
            <person name="Spatafora J.W."/>
            <person name="Visel A."/>
            <person name="Grigoriev I.V."/>
        </authorList>
    </citation>
    <scope>NUCLEOTIDE SEQUENCE [LARGE SCALE GENOMIC DNA]</scope>
    <source>
        <strain evidence="2 3">JEL800</strain>
    </source>
</reference>